<keyword evidence="6" id="KW-1185">Reference proteome</keyword>
<evidence type="ECO:0000313" key="3">
    <source>
        <dbReference type="EMBL" id="GLQ59883.1"/>
    </source>
</evidence>
<reference evidence="4" key="4">
    <citation type="submission" date="2020-11" db="EMBL/GenBank/DDBJ databases">
        <title>Description of novel Gluconobacter species.</title>
        <authorList>
            <person name="Cleenwerck I."/>
            <person name="Cnockaert M."/>
            <person name="Borremans W."/>
            <person name="Wieme A.D."/>
            <person name="De Vuyst L."/>
            <person name="Vandamme P."/>
        </authorList>
    </citation>
    <scope>NUCLEOTIDE SEQUENCE</scope>
    <source>
        <strain evidence="4">R71697</strain>
    </source>
</reference>
<reference evidence="6" key="2">
    <citation type="journal article" date="2019" name="Int. J. Syst. Evol. Microbiol.">
        <title>The Global Catalogue of Microorganisms (GCM) 10K type strain sequencing project: providing services to taxonomists for standard genome sequencing and annotation.</title>
        <authorList>
            <consortium name="The Broad Institute Genomics Platform"/>
            <consortium name="The Broad Institute Genome Sequencing Center for Infectious Disease"/>
            <person name="Wu L."/>
            <person name="Ma J."/>
        </authorList>
    </citation>
    <scope>NUCLEOTIDE SEQUENCE [LARGE SCALE GENOMIC DNA]</scope>
    <source>
        <strain evidence="6">NBRC 3271</strain>
    </source>
</reference>
<gene>
    <name evidence="3" type="ORF">GCM10010937_16860</name>
    <name evidence="4" type="ORF">HKD32_14815</name>
</gene>
<evidence type="ECO:0000313" key="5">
    <source>
        <dbReference type="Proteomes" id="UP000661006"/>
    </source>
</evidence>
<evidence type="ECO:0000313" key="4">
    <source>
        <dbReference type="EMBL" id="MBF0872093.1"/>
    </source>
</evidence>
<dbReference type="Proteomes" id="UP001156613">
    <property type="component" value="Unassembled WGS sequence"/>
</dbReference>
<accession>A0A9Q2FNE6</accession>
<dbReference type="Pfam" id="PF21934">
    <property type="entry name" value="Yop-YscD_ppl_3rd"/>
    <property type="match status" value="1"/>
</dbReference>
<evidence type="ECO:0000259" key="1">
    <source>
        <dbReference type="Pfam" id="PF21934"/>
    </source>
</evidence>
<organism evidence="4 5">
    <name type="scientific">Gluconobacter japonicus</name>
    <dbReference type="NCBI Taxonomy" id="376620"/>
    <lineage>
        <taxon>Bacteria</taxon>
        <taxon>Pseudomonadati</taxon>
        <taxon>Pseudomonadota</taxon>
        <taxon>Alphaproteobacteria</taxon>
        <taxon>Acetobacterales</taxon>
        <taxon>Acetobacteraceae</taxon>
        <taxon>Gluconobacter</taxon>
    </lineage>
</organism>
<evidence type="ECO:0000259" key="2">
    <source>
        <dbReference type="Pfam" id="PF23893"/>
    </source>
</evidence>
<name>A0A9Q2FNE6_GLUJA</name>
<dbReference type="InterPro" id="IPR057770">
    <property type="entry name" value="YscD/Y4YQ_C"/>
</dbReference>
<protein>
    <recommendedName>
        <fullName evidence="7">Yop protein translocation protein D periplasmic domain-containing protein</fullName>
    </recommendedName>
</protein>
<dbReference type="RefSeq" id="WP_059431480.1">
    <property type="nucleotide sequence ID" value="NZ_BEWO01000028.1"/>
</dbReference>
<feature type="domain" description="YscD-like Bon-like" evidence="1">
    <location>
        <begin position="13"/>
        <end position="68"/>
    </location>
</feature>
<reference evidence="3" key="1">
    <citation type="journal article" date="2014" name="Int. J. Syst. Evol. Microbiol.">
        <title>Complete genome of a new Firmicutes species belonging to the dominant human colonic microbiota ('Ruminococcus bicirculans') reveals two chromosomes and a selective capacity to utilize plant glucans.</title>
        <authorList>
            <consortium name="NISC Comparative Sequencing Program"/>
            <person name="Wegmann U."/>
            <person name="Louis P."/>
            <person name="Goesmann A."/>
            <person name="Henrissat B."/>
            <person name="Duncan S.H."/>
            <person name="Flint H.J."/>
        </authorList>
    </citation>
    <scope>NUCLEOTIDE SEQUENCE</scope>
    <source>
        <strain evidence="3">NBRC 3271</strain>
    </source>
</reference>
<evidence type="ECO:0008006" key="7">
    <source>
        <dbReference type="Google" id="ProtNLM"/>
    </source>
</evidence>
<dbReference type="InterPro" id="IPR053946">
    <property type="entry name" value="YscD_ppl_3rd"/>
</dbReference>
<dbReference type="EMBL" id="BSNT01000059">
    <property type="protein sequence ID" value="GLQ59883.1"/>
    <property type="molecule type" value="Genomic_DNA"/>
</dbReference>
<dbReference type="Proteomes" id="UP000661006">
    <property type="component" value="Unassembled WGS sequence"/>
</dbReference>
<dbReference type="EMBL" id="JABCQN010000012">
    <property type="protein sequence ID" value="MBF0872093.1"/>
    <property type="molecule type" value="Genomic_DNA"/>
</dbReference>
<reference evidence="4" key="3">
    <citation type="submission" date="2020-04" db="EMBL/GenBank/DDBJ databases">
        <authorList>
            <person name="Sombolestani A."/>
        </authorList>
    </citation>
    <scope>NUCLEOTIDE SEQUENCE</scope>
    <source>
        <strain evidence="4">R71697</strain>
    </source>
</reference>
<reference evidence="3" key="5">
    <citation type="submission" date="2023-01" db="EMBL/GenBank/DDBJ databases">
        <title>Draft genome sequence of Gluconobacter japonicus strain NBRC 3271.</title>
        <authorList>
            <person name="Sun Q."/>
            <person name="Mori K."/>
        </authorList>
    </citation>
    <scope>NUCLEOTIDE SEQUENCE</scope>
    <source>
        <strain evidence="3">NBRC 3271</strain>
    </source>
</reference>
<comment type="caution">
    <text evidence="4">The sequence shown here is derived from an EMBL/GenBank/DDBJ whole genome shotgun (WGS) entry which is preliminary data.</text>
</comment>
<sequence length="131" mass="14525">MALSDHDLGESVIHELRNHDLFGLAVRVSGGVVTVSGAVPHERLTAFRDAEQWFDASYGQQYTWISDVKESPNKVLSLPIQSIWLGQRANVTIKGQRYYIGSILESGQKITGISAHKVSVLDGHDEFLVTY</sequence>
<proteinExistence type="predicted"/>
<dbReference type="AlphaFoldDB" id="A0A9Q2FNE6"/>
<dbReference type="Pfam" id="PF23893">
    <property type="entry name" value="Y4YQ_C"/>
    <property type="match status" value="1"/>
</dbReference>
<dbReference type="GeneID" id="81475964"/>
<feature type="domain" description="YscD/Y4YQ C-terminal" evidence="2">
    <location>
        <begin position="78"/>
        <end position="120"/>
    </location>
</feature>
<evidence type="ECO:0000313" key="6">
    <source>
        <dbReference type="Proteomes" id="UP001156613"/>
    </source>
</evidence>